<dbReference type="EMBL" id="AMZN01000066">
    <property type="protein sequence ID" value="ELR69884.1"/>
    <property type="molecule type" value="Genomic_DNA"/>
</dbReference>
<dbReference type="AlphaFoldDB" id="L8JQW5"/>
<keyword evidence="1" id="KW-1133">Transmembrane helix</keyword>
<feature type="transmembrane region" description="Helical" evidence="1">
    <location>
        <begin position="162"/>
        <end position="181"/>
    </location>
</feature>
<gene>
    <name evidence="3" type="ORF">C900_04587</name>
</gene>
<dbReference type="Pfam" id="PF14093">
    <property type="entry name" value="DUF4271"/>
    <property type="match status" value="1"/>
</dbReference>
<keyword evidence="2" id="KW-0732">Signal</keyword>
<keyword evidence="4" id="KW-1185">Reference proteome</keyword>
<feature type="signal peptide" evidence="2">
    <location>
        <begin position="1"/>
        <end position="24"/>
    </location>
</feature>
<accession>L8JQW5</accession>
<feature type="transmembrane region" description="Helical" evidence="1">
    <location>
        <begin position="215"/>
        <end position="234"/>
    </location>
</feature>
<feature type="chain" id="PRO_5003993386" evidence="2">
    <location>
        <begin position="25"/>
        <end position="382"/>
    </location>
</feature>
<reference evidence="3 4" key="1">
    <citation type="submission" date="2012-12" db="EMBL/GenBank/DDBJ databases">
        <title>Genome assembly of Fulvivirga imtechensis AK7.</title>
        <authorList>
            <person name="Nupur N."/>
            <person name="Khatri I."/>
            <person name="Kumar R."/>
            <person name="Subramanian S."/>
            <person name="Pinnaka A."/>
        </authorList>
    </citation>
    <scope>NUCLEOTIDE SEQUENCE [LARGE SCALE GENOMIC DNA]</scope>
    <source>
        <strain evidence="3 4">AK7</strain>
    </source>
</reference>
<feature type="transmembrane region" description="Helical" evidence="1">
    <location>
        <begin position="254"/>
        <end position="274"/>
    </location>
</feature>
<keyword evidence="1" id="KW-0812">Transmembrane</keyword>
<sequence length="382" mass="43849">MVVRKLLFVIIYCLIGLLTENSFAADTTVVKDLSHDWFFYDKSSKSYLPLVSRSLFKENTVHFDIAPAQYSNSLLKITSDKPLSVFINNNIVDIVAIEAYYSLDSLSRAYKDPILHIALYNKNLNIFSISAEVIRMMPSRPIPLVENVIVIKPRGENLFQNFMVGGLIVIAAFLAALYNYFPRTLTDFFKASKALSLRESDENLIKSRPLNQVNLLFYLYLSFLIALVLIFISNAGNIHMETSLFYPRSFLDGMWKWAKLSLILFGWFIAKLLLVSNMSALFRLGNFSVSHFINYMRLTLFIFTIGLLIIIFSYYGFEILSPAYYKGVLNVIFVFMGLRVLILFFKLLSTASYKILHLFSYLCGTEVIPFVMLLYLGLNQPF</sequence>
<organism evidence="3 4">
    <name type="scientific">Fulvivirga imtechensis AK7</name>
    <dbReference type="NCBI Taxonomy" id="1237149"/>
    <lineage>
        <taxon>Bacteria</taxon>
        <taxon>Pseudomonadati</taxon>
        <taxon>Bacteroidota</taxon>
        <taxon>Cytophagia</taxon>
        <taxon>Cytophagales</taxon>
        <taxon>Fulvivirgaceae</taxon>
        <taxon>Fulvivirga</taxon>
    </lineage>
</organism>
<keyword evidence="1" id="KW-0472">Membrane</keyword>
<feature type="transmembrane region" description="Helical" evidence="1">
    <location>
        <begin position="295"/>
        <end position="315"/>
    </location>
</feature>
<dbReference type="Proteomes" id="UP000011135">
    <property type="component" value="Unassembled WGS sequence"/>
</dbReference>
<comment type="caution">
    <text evidence="3">The sequence shown here is derived from an EMBL/GenBank/DDBJ whole genome shotgun (WGS) entry which is preliminary data.</text>
</comment>
<evidence type="ECO:0000256" key="1">
    <source>
        <dbReference type="SAM" id="Phobius"/>
    </source>
</evidence>
<evidence type="ECO:0000313" key="3">
    <source>
        <dbReference type="EMBL" id="ELR69884.1"/>
    </source>
</evidence>
<name>L8JQW5_9BACT</name>
<protein>
    <submittedName>
        <fullName evidence="3">Alkaline phosphatase superfamily</fullName>
    </submittedName>
</protein>
<feature type="transmembrane region" description="Helical" evidence="1">
    <location>
        <begin position="355"/>
        <end position="378"/>
    </location>
</feature>
<feature type="transmembrane region" description="Helical" evidence="1">
    <location>
        <begin position="327"/>
        <end position="348"/>
    </location>
</feature>
<dbReference type="InterPro" id="IPR025367">
    <property type="entry name" value="DUF4271"/>
</dbReference>
<evidence type="ECO:0000256" key="2">
    <source>
        <dbReference type="SAM" id="SignalP"/>
    </source>
</evidence>
<proteinExistence type="predicted"/>
<evidence type="ECO:0000313" key="4">
    <source>
        <dbReference type="Proteomes" id="UP000011135"/>
    </source>
</evidence>
<dbReference type="STRING" id="1237149.C900_04587"/>